<evidence type="ECO:0000256" key="1">
    <source>
        <dbReference type="ARBA" id="ARBA00004141"/>
    </source>
</evidence>
<dbReference type="AlphaFoldDB" id="A0A3P7PWK5"/>
<feature type="transmembrane region" description="Helical" evidence="5">
    <location>
        <begin position="6"/>
        <end position="28"/>
    </location>
</feature>
<evidence type="ECO:0000256" key="5">
    <source>
        <dbReference type="SAM" id="Phobius"/>
    </source>
</evidence>
<evidence type="ECO:0000256" key="2">
    <source>
        <dbReference type="ARBA" id="ARBA00022692"/>
    </source>
</evidence>
<name>A0A3P7PWK5_DRAME</name>
<accession>A0A3P7PWK5</accession>
<evidence type="ECO:0000313" key="7">
    <source>
        <dbReference type="Proteomes" id="UP000274756"/>
    </source>
</evidence>
<dbReference type="InterPro" id="IPR019184">
    <property type="entry name" value="Uncharacterised_TM-17"/>
</dbReference>
<dbReference type="Proteomes" id="UP000274756">
    <property type="component" value="Unassembled WGS sequence"/>
</dbReference>
<gene>
    <name evidence="6" type="ORF">DME_LOCUS5286</name>
</gene>
<feature type="transmembrane region" description="Helical" evidence="5">
    <location>
        <begin position="40"/>
        <end position="60"/>
    </location>
</feature>
<evidence type="ECO:0000256" key="4">
    <source>
        <dbReference type="ARBA" id="ARBA00023136"/>
    </source>
</evidence>
<keyword evidence="3 5" id="KW-1133">Transmembrane helix</keyword>
<proteinExistence type="predicted"/>
<dbReference type="STRING" id="318479.A0A3P7PWK5"/>
<evidence type="ECO:0000256" key="3">
    <source>
        <dbReference type="ARBA" id="ARBA00022989"/>
    </source>
</evidence>
<keyword evidence="7" id="KW-1185">Reference proteome</keyword>
<evidence type="ECO:0008006" key="8">
    <source>
        <dbReference type="Google" id="ProtNLM"/>
    </source>
</evidence>
<sequence>MPYPIYTQICELLLILLFGPVEALRLFWGRKGNLTETPAFIAFSLLLSAADIALCIYWAMFQSYVLLIEFIVVCIQGGLVTIEILLAIITITRFSTYSFFLISLHHFKHFNKQFIK</sequence>
<dbReference type="GO" id="GO:0035869">
    <property type="term" value="C:ciliary transition zone"/>
    <property type="evidence" value="ECO:0007669"/>
    <property type="project" value="TreeGrafter"/>
</dbReference>
<dbReference type="EMBL" id="UYYG01001152">
    <property type="protein sequence ID" value="VDN55313.1"/>
    <property type="molecule type" value="Genomic_DNA"/>
</dbReference>
<dbReference type="PANTHER" id="PTHR13531:SF0">
    <property type="entry name" value="GEO07735P1-RELATED"/>
    <property type="match status" value="1"/>
</dbReference>
<protein>
    <recommendedName>
        <fullName evidence="8">XK-related protein</fullName>
    </recommendedName>
</protein>
<reference evidence="6 7" key="1">
    <citation type="submission" date="2018-11" db="EMBL/GenBank/DDBJ databases">
        <authorList>
            <consortium name="Pathogen Informatics"/>
        </authorList>
    </citation>
    <scope>NUCLEOTIDE SEQUENCE [LARGE SCALE GENOMIC DNA]</scope>
</reference>
<dbReference type="PANTHER" id="PTHR13531">
    <property type="entry name" value="GEO07735P1-RELATED-RELATED"/>
    <property type="match status" value="1"/>
</dbReference>
<dbReference type="OrthoDB" id="262535at2759"/>
<dbReference type="GO" id="GO:0016020">
    <property type="term" value="C:membrane"/>
    <property type="evidence" value="ECO:0007669"/>
    <property type="project" value="UniProtKB-SubCell"/>
</dbReference>
<dbReference type="GO" id="GO:1905515">
    <property type="term" value="P:non-motile cilium assembly"/>
    <property type="evidence" value="ECO:0007669"/>
    <property type="project" value="TreeGrafter"/>
</dbReference>
<evidence type="ECO:0000313" key="6">
    <source>
        <dbReference type="EMBL" id="VDN55313.1"/>
    </source>
</evidence>
<keyword evidence="2 5" id="KW-0812">Transmembrane</keyword>
<comment type="subcellular location">
    <subcellularLocation>
        <location evidence="1">Membrane</location>
        <topology evidence="1">Multi-pass membrane protein</topology>
    </subcellularLocation>
</comment>
<feature type="transmembrane region" description="Helical" evidence="5">
    <location>
        <begin position="66"/>
        <end position="91"/>
    </location>
</feature>
<organism evidence="6 7">
    <name type="scientific">Dracunculus medinensis</name>
    <name type="common">Guinea worm</name>
    <dbReference type="NCBI Taxonomy" id="318479"/>
    <lineage>
        <taxon>Eukaryota</taxon>
        <taxon>Metazoa</taxon>
        <taxon>Ecdysozoa</taxon>
        <taxon>Nematoda</taxon>
        <taxon>Chromadorea</taxon>
        <taxon>Rhabditida</taxon>
        <taxon>Spirurina</taxon>
        <taxon>Dracunculoidea</taxon>
        <taxon>Dracunculidae</taxon>
        <taxon>Dracunculus</taxon>
    </lineage>
</organism>
<keyword evidence="4 5" id="KW-0472">Membrane</keyword>
<dbReference type="Pfam" id="PF09799">
    <property type="entry name" value="Transmemb_17"/>
    <property type="match status" value="1"/>
</dbReference>